<dbReference type="PANTHER" id="PTHR22950:SF458">
    <property type="entry name" value="SODIUM-COUPLED NEUTRAL AMINO ACID TRANSPORTER 11-RELATED"/>
    <property type="match status" value="1"/>
</dbReference>
<evidence type="ECO:0000259" key="10">
    <source>
        <dbReference type="Pfam" id="PF01490"/>
    </source>
</evidence>
<evidence type="ECO:0000256" key="4">
    <source>
        <dbReference type="ARBA" id="ARBA00022692"/>
    </source>
</evidence>
<dbReference type="AlphaFoldDB" id="A0A8H5M9U4"/>
<dbReference type="OrthoDB" id="28208at2759"/>
<feature type="compositionally biased region" description="Basic and acidic residues" evidence="8">
    <location>
        <begin position="1"/>
        <end position="12"/>
    </location>
</feature>
<feature type="transmembrane region" description="Helical" evidence="9">
    <location>
        <begin position="527"/>
        <end position="548"/>
    </location>
</feature>
<feature type="transmembrane region" description="Helical" evidence="9">
    <location>
        <begin position="301"/>
        <end position="318"/>
    </location>
</feature>
<comment type="similarity">
    <text evidence="2">Belongs to the amino acid/polyamine transporter 2 family.</text>
</comment>
<feature type="transmembrane region" description="Helical" evidence="9">
    <location>
        <begin position="226"/>
        <end position="247"/>
    </location>
</feature>
<keyword evidence="12" id="KW-1185">Reference proteome</keyword>
<feature type="transmembrane region" description="Helical" evidence="9">
    <location>
        <begin position="461"/>
        <end position="481"/>
    </location>
</feature>
<evidence type="ECO:0000256" key="6">
    <source>
        <dbReference type="ARBA" id="ARBA00022989"/>
    </source>
</evidence>
<dbReference type="GO" id="GO:0016020">
    <property type="term" value="C:membrane"/>
    <property type="evidence" value="ECO:0007669"/>
    <property type="project" value="UniProtKB-SubCell"/>
</dbReference>
<evidence type="ECO:0000313" key="11">
    <source>
        <dbReference type="EMBL" id="KAF5386077.1"/>
    </source>
</evidence>
<evidence type="ECO:0000256" key="7">
    <source>
        <dbReference type="ARBA" id="ARBA00023136"/>
    </source>
</evidence>
<proteinExistence type="inferred from homology"/>
<feature type="domain" description="Amino acid transporter transmembrane" evidence="10">
    <location>
        <begin position="150"/>
        <end position="544"/>
    </location>
</feature>
<keyword evidence="3" id="KW-0813">Transport</keyword>
<organism evidence="11 12">
    <name type="scientific">Tricholomella constricta</name>
    <dbReference type="NCBI Taxonomy" id="117010"/>
    <lineage>
        <taxon>Eukaryota</taxon>
        <taxon>Fungi</taxon>
        <taxon>Dikarya</taxon>
        <taxon>Basidiomycota</taxon>
        <taxon>Agaricomycotina</taxon>
        <taxon>Agaricomycetes</taxon>
        <taxon>Agaricomycetidae</taxon>
        <taxon>Agaricales</taxon>
        <taxon>Tricholomatineae</taxon>
        <taxon>Lyophyllaceae</taxon>
        <taxon>Tricholomella</taxon>
    </lineage>
</organism>
<feature type="transmembrane region" description="Helical" evidence="9">
    <location>
        <begin position="179"/>
        <end position="201"/>
    </location>
</feature>
<evidence type="ECO:0000256" key="1">
    <source>
        <dbReference type="ARBA" id="ARBA00004141"/>
    </source>
</evidence>
<feature type="region of interest" description="Disordered" evidence="8">
    <location>
        <begin position="1"/>
        <end position="26"/>
    </location>
</feature>
<reference evidence="11 12" key="1">
    <citation type="journal article" date="2020" name="ISME J.">
        <title>Uncovering the hidden diversity of litter-decomposition mechanisms in mushroom-forming fungi.</title>
        <authorList>
            <person name="Floudas D."/>
            <person name="Bentzer J."/>
            <person name="Ahren D."/>
            <person name="Johansson T."/>
            <person name="Persson P."/>
            <person name="Tunlid A."/>
        </authorList>
    </citation>
    <scope>NUCLEOTIDE SEQUENCE [LARGE SCALE GENOMIC DNA]</scope>
    <source>
        <strain evidence="11 12">CBS 661.87</strain>
    </source>
</reference>
<accession>A0A8H5M9U4</accession>
<name>A0A8H5M9U4_9AGAR</name>
<evidence type="ECO:0000256" key="8">
    <source>
        <dbReference type="SAM" id="MobiDB-lite"/>
    </source>
</evidence>
<feature type="transmembrane region" description="Helical" evidence="9">
    <location>
        <begin position="267"/>
        <end position="289"/>
    </location>
</feature>
<feature type="transmembrane region" description="Helical" evidence="9">
    <location>
        <begin position="338"/>
        <end position="356"/>
    </location>
</feature>
<comment type="subcellular location">
    <subcellularLocation>
        <location evidence="1">Membrane</location>
        <topology evidence="1">Multi-pass membrane protein</topology>
    </subcellularLocation>
</comment>
<keyword evidence="7 9" id="KW-0472">Membrane</keyword>
<dbReference type="InterPro" id="IPR013057">
    <property type="entry name" value="AA_transpt_TM"/>
</dbReference>
<feature type="transmembrane region" description="Helical" evidence="9">
    <location>
        <begin position="420"/>
        <end position="440"/>
    </location>
</feature>
<dbReference type="GO" id="GO:0005783">
    <property type="term" value="C:endoplasmic reticulum"/>
    <property type="evidence" value="ECO:0007669"/>
    <property type="project" value="TreeGrafter"/>
</dbReference>
<dbReference type="Proteomes" id="UP000565441">
    <property type="component" value="Unassembled WGS sequence"/>
</dbReference>
<dbReference type="GO" id="GO:0015179">
    <property type="term" value="F:L-amino acid transmembrane transporter activity"/>
    <property type="evidence" value="ECO:0007669"/>
    <property type="project" value="TreeGrafter"/>
</dbReference>
<keyword evidence="5" id="KW-0029">Amino-acid transport</keyword>
<sequence>MFPKSTKRDRNGPTEAEYSVPLLGSHEDLSGAQTIFSVEDDDDEAEGTALNTSRSDHSVRFHEEVRVIGPPLRSTLASREAEYELDSDDLDDTDHVAPRGHMDQTMPLLVGLFDTSAARRSTDAVNGHEMSGGEDYDLEEIAAKRTAGGGLVDSIANMANSILGAGIIGLPYAVSQAGFFTGLILLVVLCGITDWTIRLIVVNAKLSGRHSYIEIMDHCFGSSGRAAVSFFQFAFAFGGMCAFGIIIGDTIPHVVRSLFPKLSSISILKIFANRQFIITLCTVCVSYPLSLYRDIHKLSRASGVALVGMLIIVISVIIEGPHSAPELRGDPSKRFTIIQPGIFQAIGVISFAFVCHHNSLLIYGSLRTPTIDRFAKVTHVSTMMSLVCCMTLAISAYLVFTDKTQGNILNNFSSNDTLINVARFCFGLNMFTTLPLELFVCREVIEHYFFAHESFNQQRHVFFTTTILLASLIGKNPPAVALVTCDLGVMLEITGGVSATTLAFIFPAACYIKLLDPKLPWHSRAKLPAVLCAAFGVVVMVISLFLALGKSWTREGDPKMCL</sequence>
<feature type="transmembrane region" description="Helical" evidence="9">
    <location>
        <begin position="377"/>
        <end position="400"/>
    </location>
</feature>
<feature type="transmembrane region" description="Helical" evidence="9">
    <location>
        <begin position="154"/>
        <end position="173"/>
    </location>
</feature>
<dbReference type="EMBL" id="JAACJP010000003">
    <property type="protein sequence ID" value="KAF5386077.1"/>
    <property type="molecule type" value="Genomic_DNA"/>
</dbReference>
<evidence type="ECO:0000256" key="3">
    <source>
        <dbReference type="ARBA" id="ARBA00022448"/>
    </source>
</evidence>
<protein>
    <recommendedName>
        <fullName evidence="10">Amino acid transporter transmembrane domain-containing protein</fullName>
    </recommendedName>
</protein>
<keyword evidence="6 9" id="KW-1133">Transmembrane helix</keyword>
<keyword evidence="4 9" id="KW-0812">Transmembrane</keyword>
<evidence type="ECO:0000256" key="5">
    <source>
        <dbReference type="ARBA" id="ARBA00022970"/>
    </source>
</evidence>
<dbReference type="PANTHER" id="PTHR22950">
    <property type="entry name" value="AMINO ACID TRANSPORTER"/>
    <property type="match status" value="1"/>
</dbReference>
<comment type="caution">
    <text evidence="11">The sequence shown here is derived from an EMBL/GenBank/DDBJ whole genome shotgun (WGS) entry which is preliminary data.</text>
</comment>
<dbReference type="Pfam" id="PF01490">
    <property type="entry name" value="Aa_trans"/>
    <property type="match status" value="1"/>
</dbReference>
<evidence type="ECO:0000256" key="9">
    <source>
        <dbReference type="SAM" id="Phobius"/>
    </source>
</evidence>
<evidence type="ECO:0000313" key="12">
    <source>
        <dbReference type="Proteomes" id="UP000565441"/>
    </source>
</evidence>
<feature type="transmembrane region" description="Helical" evidence="9">
    <location>
        <begin position="493"/>
        <end position="515"/>
    </location>
</feature>
<evidence type="ECO:0000256" key="2">
    <source>
        <dbReference type="ARBA" id="ARBA00008066"/>
    </source>
</evidence>
<gene>
    <name evidence="11" type="ORF">D9615_002566</name>
</gene>